<dbReference type="EMBL" id="ABYH01000378">
    <property type="protein sequence ID" value="EEC94980.1"/>
    <property type="molecule type" value="Genomic_DNA"/>
</dbReference>
<name>B7BF18_9BACT</name>
<sequence length="114" mass="13276">MIMKKKINIQEVDFEVYLDNALKSCGYLFPETDEQISIFEKDMDQIPIPECLNSPDFVFKSQRRIIKKSLKVFDNSEGDMNWAIAARDGKDIPSDILEKMKQDKEEAKKRQNGN</sequence>
<organism evidence="1 2">
    <name type="scientific">Parabacteroides johnsonii DSM 18315</name>
    <dbReference type="NCBI Taxonomy" id="537006"/>
    <lineage>
        <taxon>Bacteria</taxon>
        <taxon>Pseudomonadati</taxon>
        <taxon>Bacteroidota</taxon>
        <taxon>Bacteroidia</taxon>
        <taxon>Bacteroidales</taxon>
        <taxon>Tannerellaceae</taxon>
        <taxon>Parabacteroides</taxon>
    </lineage>
</organism>
<reference evidence="1 2" key="2">
    <citation type="submission" date="2008-10" db="EMBL/GenBank/DDBJ databases">
        <authorList>
            <person name="Fulton L."/>
            <person name="Clifton S."/>
            <person name="Fulton B."/>
            <person name="Xu J."/>
            <person name="Minx P."/>
            <person name="Pepin K.H."/>
            <person name="Johnson M."/>
            <person name="Bhonagiri V."/>
            <person name="Nash W.E."/>
            <person name="Mardis E.R."/>
            <person name="Wilson R.K."/>
        </authorList>
    </citation>
    <scope>NUCLEOTIDE SEQUENCE [LARGE SCALE GENOMIC DNA]</scope>
    <source>
        <strain evidence="1 2">DSM 18315</strain>
    </source>
</reference>
<evidence type="ECO:0000313" key="1">
    <source>
        <dbReference type="EMBL" id="EEC94980.1"/>
    </source>
</evidence>
<comment type="caution">
    <text evidence="1">The sequence shown here is derived from an EMBL/GenBank/DDBJ whole genome shotgun (WGS) entry which is preliminary data.</text>
</comment>
<proteinExistence type="predicted"/>
<evidence type="ECO:0000313" key="2">
    <source>
        <dbReference type="Proteomes" id="UP000005510"/>
    </source>
</evidence>
<accession>B7BF18</accession>
<reference evidence="1 2" key="1">
    <citation type="submission" date="2008-10" db="EMBL/GenBank/DDBJ databases">
        <title>Draft genome sequence of Parabacteroides johnsonii (DSM 18315).</title>
        <authorList>
            <person name="Sudarsanam P."/>
            <person name="Ley R."/>
            <person name="Guruge J."/>
            <person name="Turnbaugh P.J."/>
            <person name="Mahowald M."/>
            <person name="Liep D."/>
            <person name="Gordon J."/>
        </authorList>
    </citation>
    <scope>NUCLEOTIDE SEQUENCE [LARGE SCALE GENOMIC DNA]</scope>
    <source>
        <strain evidence="1 2">DSM 18315</strain>
    </source>
</reference>
<dbReference type="STRING" id="537006.PRABACTJOHN_03647"/>
<dbReference type="Proteomes" id="UP000005510">
    <property type="component" value="Unassembled WGS sequence"/>
</dbReference>
<protein>
    <submittedName>
        <fullName evidence="1">Uncharacterized protein</fullName>
    </submittedName>
</protein>
<dbReference type="HOGENOM" id="CLU_2118715_0_0_10"/>
<gene>
    <name evidence="1" type="ORF">PRABACTJOHN_03647</name>
</gene>
<dbReference type="AlphaFoldDB" id="B7BF18"/>